<dbReference type="GO" id="GO:0016740">
    <property type="term" value="F:transferase activity"/>
    <property type="evidence" value="ECO:0007669"/>
    <property type="project" value="UniProtKB-KW"/>
</dbReference>
<sequence length="1126" mass="125450">MTVSKALLSAGSKPRPVSDPGKGRAPEREEMKESPLVSVIVRTRDRPELLAETLKSVAAQSHAPLEVVLVNDGGRDVRALAEEVCSGLPLTLVTHEARRGRSAAANSGLRASRGRYLNFCDDDDVLYPDHIETLVSALESTGEKVAYAGVRNVYFSGPSADPSMKLRDEVVFNKPFDPDLLLFENYIPFMSVMFSREVLEEVEGFDEALDLFEDWDFWVRVSRRHRFLHVDKITAEYRFYGNLEMEQAHRGKYAYDRARAAMFEKVRPYLTGESWLRFLDHGMPGRLREHYRLAQVELRRLQDAHDRCAAWGHDLQAELESLREAHKRSAAWWESLQAELARVQEAHDRCAAWGHDLQAELESLREAHKRSAAWGESLQAELARLQEAHDRCAAWAQGLQAELDAMRRSTSWRITAPLRSIKRRASGVARDAKAAAFRGLRKAYWALPVPGSVRFRLKSLVFERLDAVFRGFNPEAASPVSARPEEPVWREDFAFDAREAPEGGVLDFPDVEDPEVSVVVSLAGASGPLFAFLHSIRKACGDRGYEVVGVVAESRQGEATLRELENVVRGWRIVRAKGDLSETECWNLGAEAAGGRYLAFVHGPSRLGPGWLEELLRVFRECPEAGLVSSRLIDSRGRIHEAGGTVTPAGDLVRIGAGSDRRHPAYGYLREVDFCSALSCIIPSELFRGIGGFAPQDPESPMLTGLEFSRRVRSAGREIFLAPHSLVVLDPMAIKESPSARVDAGRPGTRGPEPRGRILVLNAWTPTPDQDSGSQDMAAYFRIFRSLGYRVTFVPAADLRYVEKYTAELQRMGVECLYTPFVTGVGEVLEARGREYDLVLLYQVHCAEAYLDLVRRYCPKARIVFDTVDLHHVREAREARLKGSERLVKEAEKTRERELSVIRRADRTIVLSTEEREILRREPGVDGGKIAVIPLIRDIPGSGNAFEARRDILFVGGFKHEPNVDAVLAFVADVWPLIEEELPEAVFHVLGSHPPAAVQDLAGDRVVVTGYVPDLSPYFNRCRLSVAPLRYGAGLKGKVATSLGYGVPCVASSIAVEGTGLTDGEDVLVADDPRAFAAAVVRLYRDEALWNRLSANGLDFMERRFSFAAGRRELSRLLQSVGLPTE</sequence>
<dbReference type="SUPFAM" id="SSF53448">
    <property type="entry name" value="Nucleotide-diphospho-sugar transferases"/>
    <property type="match status" value="2"/>
</dbReference>
<dbReference type="RefSeq" id="WP_137423347.1">
    <property type="nucleotide sequence ID" value="NZ_CP040098.1"/>
</dbReference>
<keyword evidence="4" id="KW-1185">Reference proteome</keyword>
<feature type="domain" description="Glycosyltransferase 2-like" evidence="2">
    <location>
        <begin position="38"/>
        <end position="200"/>
    </location>
</feature>
<dbReference type="KEGG" id="dax:FDQ92_03785"/>
<feature type="compositionally biased region" description="Basic and acidic residues" evidence="1">
    <location>
        <begin position="21"/>
        <end position="33"/>
    </location>
</feature>
<evidence type="ECO:0000313" key="3">
    <source>
        <dbReference type="EMBL" id="QCQ21376.1"/>
    </source>
</evidence>
<proteinExistence type="predicted"/>
<evidence type="ECO:0000259" key="2">
    <source>
        <dbReference type="Pfam" id="PF00535"/>
    </source>
</evidence>
<feature type="region of interest" description="Disordered" evidence="1">
    <location>
        <begin position="1"/>
        <end position="35"/>
    </location>
</feature>
<dbReference type="CDD" id="cd03801">
    <property type="entry name" value="GT4_PimA-like"/>
    <property type="match status" value="1"/>
</dbReference>
<accession>A0A4P8L0L6</accession>
<evidence type="ECO:0000313" key="4">
    <source>
        <dbReference type="Proteomes" id="UP000298602"/>
    </source>
</evidence>
<protein>
    <submittedName>
        <fullName evidence="3">Glycosyltransferase</fullName>
    </submittedName>
</protein>
<dbReference type="AlphaFoldDB" id="A0A4P8L0L6"/>
<dbReference type="CDD" id="cd00761">
    <property type="entry name" value="Glyco_tranf_GTA_type"/>
    <property type="match status" value="1"/>
</dbReference>
<dbReference type="InterPro" id="IPR001173">
    <property type="entry name" value="Glyco_trans_2-like"/>
</dbReference>
<dbReference type="Gene3D" id="3.40.50.2000">
    <property type="entry name" value="Glycogen Phosphorylase B"/>
    <property type="match status" value="2"/>
</dbReference>
<dbReference type="SUPFAM" id="SSF53756">
    <property type="entry name" value="UDP-Glycosyltransferase/glycogen phosphorylase"/>
    <property type="match status" value="1"/>
</dbReference>
<dbReference type="OrthoDB" id="9807209at2"/>
<dbReference type="Gene3D" id="3.90.550.10">
    <property type="entry name" value="Spore Coat Polysaccharide Biosynthesis Protein SpsA, Chain A"/>
    <property type="match status" value="2"/>
</dbReference>
<dbReference type="Pfam" id="PF00535">
    <property type="entry name" value="Glycos_transf_2"/>
    <property type="match status" value="1"/>
</dbReference>
<dbReference type="InterPro" id="IPR050834">
    <property type="entry name" value="Glycosyltransf_2"/>
</dbReference>
<evidence type="ECO:0000256" key="1">
    <source>
        <dbReference type="SAM" id="MobiDB-lite"/>
    </source>
</evidence>
<gene>
    <name evidence="3" type="ORF">FDQ92_03785</name>
</gene>
<reference evidence="3 4" key="2">
    <citation type="submission" date="2019-05" db="EMBL/GenBank/DDBJ databases">
        <authorList>
            <person name="Suflita J.M."/>
            <person name="Marks C.R."/>
        </authorList>
    </citation>
    <scope>NUCLEOTIDE SEQUENCE [LARGE SCALE GENOMIC DNA]</scope>
    <source>
        <strain evidence="3 4">ALDC</strain>
    </source>
</reference>
<dbReference type="PANTHER" id="PTHR43685:SF12">
    <property type="entry name" value="GLYCOSYL TRANSFERASE FAMILY 2"/>
    <property type="match status" value="1"/>
</dbReference>
<dbReference type="Proteomes" id="UP000298602">
    <property type="component" value="Chromosome"/>
</dbReference>
<organism evidence="3 4">
    <name type="scientific">Desulfoglaeba alkanexedens ALDC</name>
    <dbReference type="NCBI Taxonomy" id="980445"/>
    <lineage>
        <taxon>Bacteria</taxon>
        <taxon>Pseudomonadati</taxon>
        <taxon>Thermodesulfobacteriota</taxon>
        <taxon>Syntrophobacteria</taxon>
        <taxon>Syntrophobacterales</taxon>
        <taxon>Syntrophobacteraceae</taxon>
        <taxon>Desulfoglaeba</taxon>
    </lineage>
</organism>
<dbReference type="PANTHER" id="PTHR43685">
    <property type="entry name" value="GLYCOSYLTRANSFERASE"/>
    <property type="match status" value="1"/>
</dbReference>
<dbReference type="InterPro" id="IPR029044">
    <property type="entry name" value="Nucleotide-diphossugar_trans"/>
</dbReference>
<dbReference type="EMBL" id="CP040098">
    <property type="protein sequence ID" value="QCQ21376.1"/>
    <property type="molecule type" value="Genomic_DNA"/>
</dbReference>
<name>A0A4P8L0L6_9BACT</name>
<reference evidence="3 4" key="1">
    <citation type="submission" date="2019-05" db="EMBL/GenBank/DDBJ databases">
        <title>The Complete Genome Sequence of the n-alkane-degrading Desulfoglaeba alkanexedens ALDC reveals multiple alkylsuccinate synthase gene clusters.</title>
        <authorList>
            <person name="Callaghan A.V."/>
            <person name="Davidova I.A."/>
            <person name="Duncan K.E."/>
            <person name="Morris B."/>
            <person name="McInerney M.J."/>
        </authorList>
    </citation>
    <scope>NUCLEOTIDE SEQUENCE [LARGE SCALE GENOMIC DNA]</scope>
    <source>
        <strain evidence="3 4">ALDC</strain>
    </source>
</reference>
<dbReference type="Pfam" id="PF13692">
    <property type="entry name" value="Glyco_trans_1_4"/>
    <property type="match status" value="1"/>
</dbReference>
<keyword evidence="3" id="KW-0808">Transferase</keyword>